<name>A0A423JJ20_9PSED</name>
<dbReference type="EMBL" id="MOBQ01000059">
    <property type="protein sequence ID" value="RON37696.1"/>
    <property type="molecule type" value="Genomic_DNA"/>
</dbReference>
<evidence type="ECO:0000313" key="1">
    <source>
        <dbReference type="EMBL" id="RON37696.1"/>
    </source>
</evidence>
<reference evidence="1 2" key="1">
    <citation type="submission" date="2016-10" db="EMBL/GenBank/DDBJ databases">
        <title>Comparative genome analysis of multiple Pseudomonas spp. focuses on biocontrol and plant growth promoting traits.</title>
        <authorList>
            <person name="Tao X.-Y."/>
            <person name="Taylor C.G."/>
        </authorList>
    </citation>
    <scope>NUCLEOTIDE SEQUENCE [LARGE SCALE GENOMIC DNA]</scope>
    <source>
        <strain evidence="1 2">37A10</strain>
    </source>
</reference>
<proteinExistence type="predicted"/>
<dbReference type="Proteomes" id="UP000285349">
    <property type="component" value="Unassembled WGS sequence"/>
</dbReference>
<dbReference type="AlphaFoldDB" id="A0A423JJ20"/>
<protein>
    <submittedName>
        <fullName evidence="1">Uncharacterized protein</fullName>
    </submittedName>
</protein>
<accession>A0A423JJ20</accession>
<comment type="caution">
    <text evidence="1">The sequence shown here is derived from an EMBL/GenBank/DDBJ whole genome shotgun (WGS) entry which is preliminary data.</text>
</comment>
<gene>
    <name evidence="1" type="ORF">BK666_31205</name>
</gene>
<evidence type="ECO:0000313" key="2">
    <source>
        <dbReference type="Proteomes" id="UP000285349"/>
    </source>
</evidence>
<dbReference type="RefSeq" id="WP_123516412.1">
    <property type="nucleotide sequence ID" value="NZ_MOBQ01000059.1"/>
</dbReference>
<organism evidence="1 2">
    <name type="scientific">Pseudomonas frederiksbergensis</name>
    <dbReference type="NCBI Taxonomy" id="104087"/>
    <lineage>
        <taxon>Bacteria</taxon>
        <taxon>Pseudomonadati</taxon>
        <taxon>Pseudomonadota</taxon>
        <taxon>Gammaproteobacteria</taxon>
        <taxon>Pseudomonadales</taxon>
        <taxon>Pseudomonadaceae</taxon>
        <taxon>Pseudomonas</taxon>
    </lineage>
</organism>
<sequence length="154" mass="17378">MNDKHDSGINEFSFEQNAGPEIEAQRTWVALHSTNQLDVAPIFSDDRRLQCNVWLNDVRAIKNGDIYDIGNHASLPIPKASIHYYDSHAGGGFRDVKSGKLYIDHYDLSKQQLTFHFESYIEQNGLTIALAGRGNINEIIESSKLPAEARKTFE</sequence>
<dbReference type="OrthoDB" id="9804335at2"/>